<evidence type="ECO:0000313" key="3">
    <source>
        <dbReference type="Proteomes" id="UP001310594"/>
    </source>
</evidence>
<name>A0AAN7W1A8_9PEZI</name>
<reference evidence="2" key="1">
    <citation type="submission" date="2023-08" db="EMBL/GenBank/DDBJ databases">
        <title>Black Yeasts Isolated from many extreme environments.</title>
        <authorList>
            <person name="Coleine C."/>
            <person name="Stajich J.E."/>
            <person name="Selbmann L."/>
        </authorList>
    </citation>
    <scope>NUCLEOTIDE SEQUENCE</scope>
    <source>
        <strain evidence="2">CCFEE 5810</strain>
    </source>
</reference>
<dbReference type="Proteomes" id="UP001310594">
    <property type="component" value="Unassembled WGS sequence"/>
</dbReference>
<comment type="caution">
    <text evidence="2">The sequence shown here is derived from an EMBL/GenBank/DDBJ whole genome shotgun (WGS) entry which is preliminary data.</text>
</comment>
<evidence type="ECO:0000313" key="2">
    <source>
        <dbReference type="EMBL" id="KAK5691111.1"/>
    </source>
</evidence>
<feature type="region of interest" description="Disordered" evidence="1">
    <location>
        <begin position="160"/>
        <end position="193"/>
    </location>
</feature>
<accession>A0AAN7W1A8</accession>
<protein>
    <submittedName>
        <fullName evidence="2">Uncharacterized protein</fullName>
    </submittedName>
</protein>
<feature type="compositionally biased region" description="Basic and acidic residues" evidence="1">
    <location>
        <begin position="184"/>
        <end position="193"/>
    </location>
</feature>
<organism evidence="2 3">
    <name type="scientific">Elasticomyces elasticus</name>
    <dbReference type="NCBI Taxonomy" id="574655"/>
    <lineage>
        <taxon>Eukaryota</taxon>
        <taxon>Fungi</taxon>
        <taxon>Dikarya</taxon>
        <taxon>Ascomycota</taxon>
        <taxon>Pezizomycotina</taxon>
        <taxon>Dothideomycetes</taxon>
        <taxon>Dothideomycetidae</taxon>
        <taxon>Mycosphaerellales</taxon>
        <taxon>Teratosphaeriaceae</taxon>
        <taxon>Elasticomyces</taxon>
    </lineage>
</organism>
<gene>
    <name evidence="2" type="ORF">LTR97_011763</name>
</gene>
<feature type="compositionally biased region" description="Basic and acidic residues" evidence="1">
    <location>
        <begin position="162"/>
        <end position="177"/>
    </location>
</feature>
<dbReference type="EMBL" id="JAVRQU010000022">
    <property type="protein sequence ID" value="KAK5691111.1"/>
    <property type="molecule type" value="Genomic_DNA"/>
</dbReference>
<proteinExistence type="predicted"/>
<evidence type="ECO:0000256" key="1">
    <source>
        <dbReference type="SAM" id="MobiDB-lite"/>
    </source>
</evidence>
<dbReference type="AlphaFoldDB" id="A0AAN7W1A8"/>
<sequence>MSNPPTSMTWKRPDGKQIEGTPLYILQRKVGYPYNTHLHDPDWCLIALDEVYKHLHENVDCTDTTTDSAFRRAALEHAVNTVTHNVSINRQVMAGHEEYYEKYLNMNEDAKGTDGKVMEMTEKLTKPLWNDWEWFKKWMMSLVIERLMVSEGQRVWMSAMSKQHESVKEGGEETTTKEDDDEREATMEEERKS</sequence>